<evidence type="ECO:0000256" key="8">
    <source>
        <dbReference type="ARBA" id="ARBA00022605"/>
    </source>
</evidence>
<dbReference type="GO" id="GO:0042450">
    <property type="term" value="P:L-arginine biosynthetic process via ornithine"/>
    <property type="evidence" value="ECO:0007669"/>
    <property type="project" value="UniProtKB-UniRule"/>
</dbReference>
<dbReference type="InterPro" id="IPR024083">
    <property type="entry name" value="Fumarase/histidase_N"/>
</dbReference>
<dbReference type="InterPro" id="IPR029419">
    <property type="entry name" value="Arg_succ_lyase_C"/>
</dbReference>
<dbReference type="Proteomes" id="UP000016424">
    <property type="component" value="Unassembled WGS sequence"/>
</dbReference>
<dbReference type="GO" id="GO:0005829">
    <property type="term" value="C:cytosol"/>
    <property type="evidence" value="ECO:0007669"/>
    <property type="project" value="TreeGrafter"/>
</dbReference>
<dbReference type="PANTHER" id="PTHR43814">
    <property type="entry name" value="ARGININOSUCCINATE LYASE"/>
    <property type="match status" value="1"/>
</dbReference>
<dbReference type="InterPro" id="IPR008948">
    <property type="entry name" value="L-Aspartase-like"/>
</dbReference>
<dbReference type="SUPFAM" id="SSF48557">
    <property type="entry name" value="L-aspartase-like"/>
    <property type="match status" value="1"/>
</dbReference>
<evidence type="ECO:0000259" key="12">
    <source>
        <dbReference type="Pfam" id="PF14698"/>
    </source>
</evidence>
<dbReference type="PRINTS" id="PR00145">
    <property type="entry name" value="ARGSUCLYASE"/>
</dbReference>
<comment type="similarity">
    <text evidence="10">Belongs to the lyase 1 family. Argininosuccinate lyase subfamily.</text>
</comment>
<keyword evidence="8 10" id="KW-0028">Amino-acid biosynthesis</keyword>
<dbReference type="FunFam" id="1.10.275.10:FF:000002">
    <property type="entry name" value="Argininosuccinate lyase"/>
    <property type="match status" value="1"/>
</dbReference>
<proteinExistence type="inferred from homology"/>
<name>U2X0L9_GEOKU</name>
<dbReference type="PRINTS" id="PR00149">
    <property type="entry name" value="FUMRATELYASE"/>
</dbReference>
<feature type="domain" description="Argininosuccinate lyase C-terminal" evidence="12">
    <location>
        <begin position="386"/>
        <end position="454"/>
    </location>
</feature>
<accession>U2X0L9</accession>
<organism evidence="13 14">
    <name type="scientific">Geobacillus kaustophilus GBlys</name>
    <dbReference type="NCBI Taxonomy" id="1337888"/>
    <lineage>
        <taxon>Bacteria</taxon>
        <taxon>Bacillati</taxon>
        <taxon>Bacillota</taxon>
        <taxon>Bacilli</taxon>
        <taxon>Bacillales</taxon>
        <taxon>Anoxybacillaceae</taxon>
        <taxon>Geobacillus</taxon>
        <taxon>Geobacillus thermoleovorans group</taxon>
    </lineage>
</organism>
<gene>
    <name evidence="10" type="primary">argH</name>
    <name evidence="13" type="ORF">GBL_0147</name>
</gene>
<dbReference type="PROSITE" id="PS00163">
    <property type="entry name" value="FUMARATE_LYASES"/>
    <property type="match status" value="1"/>
</dbReference>
<dbReference type="Gene3D" id="1.20.200.10">
    <property type="entry name" value="Fumarase/aspartase (Central domain)"/>
    <property type="match status" value="1"/>
</dbReference>
<evidence type="ECO:0000256" key="10">
    <source>
        <dbReference type="HAMAP-Rule" id="MF_00006"/>
    </source>
</evidence>
<evidence type="ECO:0000259" key="11">
    <source>
        <dbReference type="Pfam" id="PF00206"/>
    </source>
</evidence>
<dbReference type="EC" id="4.3.2.1" evidence="5 10"/>
<evidence type="ECO:0000256" key="7">
    <source>
        <dbReference type="ARBA" id="ARBA00022571"/>
    </source>
</evidence>
<dbReference type="UniPathway" id="UPA00068">
    <property type="reaction ID" value="UER00114"/>
</dbReference>
<evidence type="ECO:0000256" key="1">
    <source>
        <dbReference type="ARBA" id="ARBA00000985"/>
    </source>
</evidence>
<evidence type="ECO:0000313" key="14">
    <source>
        <dbReference type="Proteomes" id="UP000016424"/>
    </source>
</evidence>
<dbReference type="NCBIfam" id="TIGR00838">
    <property type="entry name" value="argH"/>
    <property type="match status" value="1"/>
</dbReference>
<comment type="subcellular location">
    <subcellularLocation>
        <location evidence="2 10">Cytoplasm</location>
    </subcellularLocation>
</comment>
<dbReference type="Gene3D" id="1.10.275.10">
    <property type="entry name" value="Fumarase/aspartase (N-terminal domain)"/>
    <property type="match status" value="1"/>
</dbReference>
<dbReference type="Pfam" id="PF00206">
    <property type="entry name" value="Lyase_1"/>
    <property type="match status" value="1"/>
</dbReference>
<dbReference type="InterPro" id="IPR020557">
    <property type="entry name" value="Fumarate_lyase_CS"/>
</dbReference>
<dbReference type="Pfam" id="PF14698">
    <property type="entry name" value="ASL_C2"/>
    <property type="match status" value="1"/>
</dbReference>
<evidence type="ECO:0000256" key="9">
    <source>
        <dbReference type="ARBA" id="ARBA00023239"/>
    </source>
</evidence>
<keyword evidence="7 10" id="KW-0055">Arginine biosynthesis</keyword>
<comment type="caution">
    <text evidence="13">The sequence shown here is derived from an EMBL/GenBank/DDBJ whole genome shotgun (WGS) entry which is preliminary data.</text>
</comment>
<dbReference type="InterPro" id="IPR022761">
    <property type="entry name" value="Fumarate_lyase_N"/>
</dbReference>
<dbReference type="Gene3D" id="1.10.40.30">
    <property type="entry name" value="Fumarase/aspartase (C-terminal domain)"/>
    <property type="match status" value="1"/>
</dbReference>
<evidence type="ECO:0000256" key="2">
    <source>
        <dbReference type="ARBA" id="ARBA00004496"/>
    </source>
</evidence>
<protein>
    <recommendedName>
        <fullName evidence="5 10">Argininosuccinate lyase</fullName>
        <shortName evidence="10">ASAL</shortName>
        <ecNumber evidence="5 10">4.3.2.1</ecNumber>
    </recommendedName>
    <alternativeName>
        <fullName evidence="10">Arginosuccinase</fullName>
    </alternativeName>
</protein>
<dbReference type="FunFam" id="1.10.40.30:FF:000001">
    <property type="entry name" value="Argininosuccinate lyase"/>
    <property type="match status" value="1"/>
</dbReference>
<feature type="domain" description="Fumarate lyase N-terminal" evidence="11">
    <location>
        <begin position="29"/>
        <end position="323"/>
    </location>
</feature>
<dbReference type="PANTHER" id="PTHR43814:SF1">
    <property type="entry name" value="ARGININOSUCCINATE LYASE"/>
    <property type="match status" value="1"/>
</dbReference>
<evidence type="ECO:0000256" key="3">
    <source>
        <dbReference type="ARBA" id="ARBA00004941"/>
    </source>
</evidence>
<evidence type="ECO:0000256" key="6">
    <source>
        <dbReference type="ARBA" id="ARBA00022490"/>
    </source>
</evidence>
<dbReference type="FunFam" id="1.20.200.10:FF:000006">
    <property type="entry name" value="Argininosuccinate lyase"/>
    <property type="match status" value="1"/>
</dbReference>
<dbReference type="HAMAP" id="MF_00006">
    <property type="entry name" value="Arg_succ_lyase"/>
    <property type="match status" value="1"/>
</dbReference>
<comment type="catalytic activity">
    <reaction evidence="1 10">
        <text>2-(N(omega)-L-arginino)succinate = fumarate + L-arginine</text>
        <dbReference type="Rhea" id="RHEA:24020"/>
        <dbReference type="ChEBI" id="CHEBI:29806"/>
        <dbReference type="ChEBI" id="CHEBI:32682"/>
        <dbReference type="ChEBI" id="CHEBI:57472"/>
        <dbReference type="EC" id="4.3.2.1"/>
    </reaction>
</comment>
<reference evidence="14" key="1">
    <citation type="journal article" date="2013" name="Genome Announc.">
        <title>Draft Genome Sequence of Geobacillus kaustophilus GBlys, a Lysogenic Strain with Bacteriophage phiOH2.</title>
        <authorList>
            <person name="Doi K."/>
            <person name="Mori K."/>
            <person name="Martono H."/>
            <person name="Nagayoshi Y."/>
            <person name="Fujino Y."/>
            <person name="Tashiro K."/>
            <person name="Kuhara S."/>
            <person name="Ohshima T."/>
        </authorList>
    </citation>
    <scope>NUCLEOTIDE SEQUENCE [LARGE SCALE GENOMIC DNA]</scope>
    <source>
        <strain evidence="14">GBlys</strain>
    </source>
</reference>
<comment type="pathway">
    <text evidence="3 10">Amino-acid biosynthesis; L-arginine biosynthesis; L-arginine from L-ornithine and carbamoyl phosphate: step 3/3.</text>
</comment>
<dbReference type="AlphaFoldDB" id="U2X0L9"/>
<evidence type="ECO:0000313" key="13">
    <source>
        <dbReference type="EMBL" id="GAD11930.1"/>
    </source>
</evidence>
<dbReference type="EMBL" id="BASG01000001">
    <property type="protein sequence ID" value="GAD11930.1"/>
    <property type="molecule type" value="Genomic_DNA"/>
</dbReference>
<dbReference type="GO" id="GO:0004056">
    <property type="term" value="F:argininosuccinate lyase activity"/>
    <property type="evidence" value="ECO:0007669"/>
    <property type="project" value="UniProtKB-UniRule"/>
</dbReference>
<keyword evidence="9 10" id="KW-0456">Lyase</keyword>
<evidence type="ECO:0000256" key="4">
    <source>
        <dbReference type="ARBA" id="ARBA00005552"/>
    </source>
</evidence>
<dbReference type="CDD" id="cd01359">
    <property type="entry name" value="Argininosuccinate_lyase"/>
    <property type="match status" value="1"/>
</dbReference>
<dbReference type="InterPro" id="IPR009049">
    <property type="entry name" value="Argininosuccinate_lyase"/>
</dbReference>
<comment type="similarity">
    <text evidence="4">In the N-terminal section; belongs to the lyase 1 family. Argininosuccinate lyase subfamily.</text>
</comment>
<dbReference type="InterPro" id="IPR000362">
    <property type="entry name" value="Fumarate_lyase_fam"/>
</dbReference>
<evidence type="ECO:0000256" key="5">
    <source>
        <dbReference type="ARBA" id="ARBA00012338"/>
    </source>
</evidence>
<sequence length="481" mass="54055">MKENEGNFMKGRRKSHSSAARFVKKLWGGRFTKTAEEWVDEFGASIPFDQELVEEDIEGSLAHVTMLGECGILPEGDVEQIKGGLIRLLEKAKQGELEFSIAYEDIHLNIEKMLIDDIGPVGGKLHTGRSRNDQVATDMHLYLRKRVEEILGLIRGLQRALVAQAEKHVETIMPGYTHLQRAQPISFAHHLLAYFWMLERDYERFSESQKRINRSPLGAGALAGTTFPIDRHRTAELLGFADIYENSLDAVSDRDFIIEFLSNSSMLMMHLSRLAEELILWSSQEFQFIELDDAFATGSSIMPQKKNPDMAELIRGKTGRVYGHLMALLTVMKGLPLAYNKDMQEDKEGMFDTVKTVIGSLKIFTGMIETMNVRTDVMERATKQDFSNATELADYLAAKGMPFREAHEVVGKLVLLCIEKGVFLADLPLDVYKEASPLFDADIYDALNPRTAVNRRNSAGGTGFAEVRAALEKAKEKLNTP</sequence>
<keyword evidence="6 10" id="KW-0963">Cytoplasm</keyword>